<organism evidence="4 5">
    <name type="scientific">Streptomyces alanosinicus</name>
    <dbReference type="NCBI Taxonomy" id="68171"/>
    <lineage>
        <taxon>Bacteria</taxon>
        <taxon>Bacillati</taxon>
        <taxon>Actinomycetota</taxon>
        <taxon>Actinomycetes</taxon>
        <taxon>Kitasatosporales</taxon>
        <taxon>Streptomycetaceae</taxon>
        <taxon>Streptomyces</taxon>
    </lineage>
</organism>
<dbReference type="SUPFAM" id="SSF53300">
    <property type="entry name" value="vWA-like"/>
    <property type="match status" value="1"/>
</dbReference>
<comment type="caution">
    <text evidence="4">The sequence shown here is derived from an EMBL/GenBank/DDBJ whole genome shotgun (WGS) entry which is preliminary data.</text>
</comment>
<reference evidence="4" key="2">
    <citation type="submission" date="2020-09" db="EMBL/GenBank/DDBJ databases">
        <authorList>
            <person name="Sun Q."/>
            <person name="Ohkuma M."/>
        </authorList>
    </citation>
    <scope>NUCLEOTIDE SEQUENCE</scope>
    <source>
        <strain evidence="4">JCM 4714</strain>
    </source>
</reference>
<keyword evidence="5" id="KW-1185">Reference proteome</keyword>
<proteinExistence type="predicted"/>
<dbReference type="GO" id="GO:0004197">
    <property type="term" value="F:cysteine-type endopeptidase activity"/>
    <property type="evidence" value="ECO:0007669"/>
    <property type="project" value="InterPro"/>
</dbReference>
<dbReference type="Proteomes" id="UP000655443">
    <property type="component" value="Unassembled WGS sequence"/>
</dbReference>
<dbReference type="Pfam" id="PF13531">
    <property type="entry name" value="SBP_bac_11"/>
    <property type="match status" value="1"/>
</dbReference>
<dbReference type="CDD" id="cd00198">
    <property type="entry name" value="vWFA"/>
    <property type="match status" value="1"/>
</dbReference>
<evidence type="ECO:0000259" key="3">
    <source>
        <dbReference type="Pfam" id="PF00656"/>
    </source>
</evidence>
<name>A0A918YHE9_9ACTN</name>
<keyword evidence="2" id="KW-0812">Transmembrane</keyword>
<keyword evidence="2" id="KW-0472">Membrane</keyword>
<dbReference type="Pfam" id="PF00656">
    <property type="entry name" value="Peptidase_C14"/>
    <property type="match status" value="1"/>
</dbReference>
<dbReference type="EMBL" id="BMVG01000005">
    <property type="protein sequence ID" value="GHE02947.1"/>
    <property type="molecule type" value="Genomic_DNA"/>
</dbReference>
<feature type="transmembrane region" description="Helical" evidence="2">
    <location>
        <begin position="267"/>
        <end position="290"/>
    </location>
</feature>
<evidence type="ECO:0000313" key="4">
    <source>
        <dbReference type="EMBL" id="GHE02947.1"/>
    </source>
</evidence>
<evidence type="ECO:0000313" key="5">
    <source>
        <dbReference type="Proteomes" id="UP000655443"/>
    </source>
</evidence>
<dbReference type="Gene3D" id="3.40.50.410">
    <property type="entry name" value="von Willebrand factor, type A domain"/>
    <property type="match status" value="1"/>
</dbReference>
<dbReference type="InterPro" id="IPR036465">
    <property type="entry name" value="vWFA_dom_sf"/>
</dbReference>
<feature type="transmembrane region" description="Helical" evidence="2">
    <location>
        <begin position="302"/>
        <end position="330"/>
    </location>
</feature>
<feature type="domain" description="Peptidase C14 caspase" evidence="3">
    <location>
        <begin position="12"/>
        <end position="217"/>
    </location>
</feature>
<dbReference type="RefSeq" id="WP_189952141.1">
    <property type="nucleotide sequence ID" value="NZ_BMVG01000005.1"/>
</dbReference>
<reference evidence="4" key="1">
    <citation type="journal article" date="2014" name="Int. J. Syst. Evol. Microbiol.">
        <title>Complete genome sequence of Corynebacterium casei LMG S-19264T (=DSM 44701T), isolated from a smear-ripened cheese.</title>
        <authorList>
            <consortium name="US DOE Joint Genome Institute (JGI-PGF)"/>
            <person name="Walter F."/>
            <person name="Albersmeier A."/>
            <person name="Kalinowski J."/>
            <person name="Ruckert C."/>
        </authorList>
    </citation>
    <scope>NUCLEOTIDE SEQUENCE</scope>
    <source>
        <strain evidence="4">JCM 4714</strain>
    </source>
</reference>
<feature type="region of interest" description="Disordered" evidence="1">
    <location>
        <begin position="392"/>
        <end position="415"/>
    </location>
</feature>
<evidence type="ECO:0000256" key="2">
    <source>
        <dbReference type="SAM" id="Phobius"/>
    </source>
</evidence>
<sequence length="867" mass="91765">MSPFDPRGQVNRALLVGVSDYDNTEPPHGVPGNLPAVRHNLTELKRALLRGGVLGEAEIVVSDSPTQDEFVDALHAAVDEARGLLLVYFAGHGAIPSAADELFLQLRNARVIAGDHAVFRSSEMFTDVLGVLGSAKAHHVVVVLDCCFAGNAARLWEAEAGRRRALLLMSVQANHRVDAGDDASPTPFTGELVRLLDESREWGFQDLAEAVRARMKQVGHRTLRDAKWEPQSRAEPEADVLLAAATGPKREPDPKEEPKSGSSRLPWWRRLLDAIRNAGAAVLATLAVWARGARTWFLGRGVLGRITAVATALGVLVGLVLGGVTVFGAARVSCAPPLEVRVLTDPDLETTVRAAANAYLTAPENTTDEGCRRTGITVYSARAADAVTALREQTDAWQQPRDEDTNPQRDVGPQPDVWIPAAATDVARVTAEQDTRAYAQLLPDTGPFAYSPLVLAVPKKLAAGTADADRVGSPLVRFMNDLHNKDKAAEVHRPDPEFTDAALLATVGLYGTGTVDAAAAEQRVAQAGPPSSTAADLLCTLPDDNAVDNRTAALAPEFLMKSGVGCDRTTRVPRVAEYPDDVPGLTPIFVRVRWREADRDTQARDAAVAGFRAWLTGRQGLAAFADAGFRSTGEGHALLDTKHVGSGLVSLPGPLPATTGQQTMDTVLTEYRGADGPGRVLFLLDSSGSMGAWWDGPSGGPGLVKQSLVGLGDQDEYGVWAVAGIEGAAKHTDLLPFGRHRRTDAERTIDSRVGVQDAEADPHAALLAALDDMAHRGIDDDHPQLIVYITDDEDNNRLTGANLDDVLKKARAVNVPVAMVSLAGGGCAAGKADARVSQASGGRCLDAGGELGAGLKDEVARTGTGEG</sequence>
<gene>
    <name evidence="4" type="ORF">GCM10010339_28280</name>
</gene>
<accession>A0A918YHE9</accession>
<dbReference type="GO" id="GO:0006508">
    <property type="term" value="P:proteolysis"/>
    <property type="evidence" value="ECO:0007669"/>
    <property type="project" value="InterPro"/>
</dbReference>
<protein>
    <recommendedName>
        <fullName evidence="3">Peptidase C14 caspase domain-containing protein</fullName>
    </recommendedName>
</protein>
<dbReference type="InterPro" id="IPR011600">
    <property type="entry name" value="Pept_C14_caspase"/>
</dbReference>
<keyword evidence="2" id="KW-1133">Transmembrane helix</keyword>
<dbReference type="AlphaFoldDB" id="A0A918YHE9"/>
<evidence type="ECO:0000256" key="1">
    <source>
        <dbReference type="SAM" id="MobiDB-lite"/>
    </source>
</evidence>
<dbReference type="Gene3D" id="3.40.50.1460">
    <property type="match status" value="1"/>
</dbReference>